<proteinExistence type="predicted"/>
<feature type="transmembrane region" description="Helical" evidence="5">
    <location>
        <begin position="186"/>
        <end position="207"/>
    </location>
</feature>
<keyword evidence="3 5" id="KW-1133">Transmembrane helix</keyword>
<keyword evidence="8" id="KW-1185">Reference proteome</keyword>
<dbReference type="GO" id="GO:0022857">
    <property type="term" value="F:transmembrane transporter activity"/>
    <property type="evidence" value="ECO:0007669"/>
    <property type="project" value="InterPro"/>
</dbReference>
<evidence type="ECO:0000256" key="2">
    <source>
        <dbReference type="ARBA" id="ARBA00022692"/>
    </source>
</evidence>
<feature type="transmembrane region" description="Helical" evidence="5">
    <location>
        <begin position="98"/>
        <end position="117"/>
    </location>
</feature>
<evidence type="ECO:0000259" key="6">
    <source>
        <dbReference type="PROSITE" id="PS50850"/>
    </source>
</evidence>
<evidence type="ECO:0000256" key="1">
    <source>
        <dbReference type="ARBA" id="ARBA00004141"/>
    </source>
</evidence>
<keyword evidence="2 5" id="KW-0812">Transmembrane</keyword>
<protein>
    <submittedName>
        <fullName evidence="7">MFS transporter</fullName>
    </submittedName>
</protein>
<dbReference type="GO" id="GO:0005886">
    <property type="term" value="C:plasma membrane"/>
    <property type="evidence" value="ECO:0007669"/>
    <property type="project" value="TreeGrafter"/>
</dbReference>
<dbReference type="Proteomes" id="UP000315388">
    <property type="component" value="Unassembled WGS sequence"/>
</dbReference>
<comment type="caution">
    <text evidence="7">The sequence shown here is derived from an EMBL/GenBank/DDBJ whole genome shotgun (WGS) entry which is preliminary data.</text>
</comment>
<feature type="domain" description="Major facilitator superfamily (MFS) profile" evidence="6">
    <location>
        <begin position="33"/>
        <end position="481"/>
    </location>
</feature>
<dbReference type="SUPFAM" id="SSF103473">
    <property type="entry name" value="MFS general substrate transporter"/>
    <property type="match status" value="1"/>
</dbReference>
<evidence type="ECO:0000313" key="8">
    <source>
        <dbReference type="Proteomes" id="UP000315388"/>
    </source>
</evidence>
<name>A0A502BNY1_9HYPH</name>
<accession>A0A502BNY1</accession>
<evidence type="ECO:0000256" key="4">
    <source>
        <dbReference type="ARBA" id="ARBA00023136"/>
    </source>
</evidence>
<evidence type="ECO:0000256" key="5">
    <source>
        <dbReference type="SAM" id="Phobius"/>
    </source>
</evidence>
<dbReference type="OrthoDB" id="9807274at2"/>
<sequence>MQTEKPAVVATAGVTTGATAGWGELFAGKNAIRSLTLVGGVALHAINVFIATTILPTVVNDIGGMDYYAWNTALFVTASILGSALVPKLLSQTAPRNAYLVAAIIFAIGTLACGFAPSMPAMLGGRIVQGLGGGMMLALSYAMIRIVFDERLWPRAIALVSGMWGVATLVGPAVGGIFAELGQWRAAFWSLVPVIGIFAVMAMIVLPKQISNAENKDRLAWPQLILLTLAVLIISAASISPSAFWNITGVVIAFFVLILLVVVEHRSTKRILPKGAFSLSRLGALYLTMGFLGGSVTSSEVFVPLFFQVLHNQSPLIAGYLAALMGGSWTFGSIGSSGVTGKRVNRVILAAPIMGIIGMVTLAILVPAGSEGHWTDLLPICLAMIMVGFGVGMTWPHLLTRIFKRADAADQNLASASLTTVQLFTTAMGAALAGMVANLAGLSDPGGVAGTANAALWLFVGFAMMSGIALISAIVLVRNSR</sequence>
<dbReference type="PROSITE" id="PS50850">
    <property type="entry name" value="MFS"/>
    <property type="match status" value="1"/>
</dbReference>
<evidence type="ECO:0000313" key="7">
    <source>
        <dbReference type="EMBL" id="TPF76242.1"/>
    </source>
</evidence>
<evidence type="ECO:0000256" key="3">
    <source>
        <dbReference type="ARBA" id="ARBA00022989"/>
    </source>
</evidence>
<feature type="transmembrane region" description="Helical" evidence="5">
    <location>
        <begin position="420"/>
        <end position="442"/>
    </location>
</feature>
<dbReference type="InterPro" id="IPR036259">
    <property type="entry name" value="MFS_trans_sf"/>
</dbReference>
<dbReference type="PANTHER" id="PTHR23501:SF154">
    <property type="entry name" value="MULTIDRUG-EFFLUX TRANSPORTER RV1634-RELATED"/>
    <property type="match status" value="1"/>
</dbReference>
<dbReference type="Pfam" id="PF07690">
    <property type="entry name" value="MFS_1"/>
    <property type="match status" value="2"/>
</dbReference>
<feature type="transmembrane region" description="Helical" evidence="5">
    <location>
        <begin position="284"/>
        <end position="310"/>
    </location>
</feature>
<gene>
    <name evidence="7" type="ORF">FHY56_06195</name>
</gene>
<dbReference type="PANTHER" id="PTHR23501">
    <property type="entry name" value="MAJOR FACILITATOR SUPERFAMILY"/>
    <property type="match status" value="1"/>
</dbReference>
<dbReference type="AlphaFoldDB" id="A0A502BNY1"/>
<reference evidence="7 8" key="1">
    <citation type="journal article" date="2003" name="Int. J. Syst. Evol. Microbiol.">
        <title>Towards a standardized format for the description of a novel species (of an established genus): Ochrobactrum gallinifaecis sp. nov.</title>
        <authorList>
            <person name="Kampfer P."/>
            <person name="Buczolits S."/>
            <person name="Albrecht A."/>
            <person name="Busse H.J."/>
            <person name="Stackebrandt E."/>
        </authorList>
    </citation>
    <scope>NUCLEOTIDE SEQUENCE [LARGE SCALE GENOMIC DNA]</scope>
    <source>
        <strain evidence="7 8">ISO 196</strain>
    </source>
</reference>
<dbReference type="RefSeq" id="WP_140904292.1">
    <property type="nucleotide sequence ID" value="NZ_JBHTMD010000007.1"/>
</dbReference>
<feature type="transmembrane region" description="Helical" evidence="5">
    <location>
        <begin position="316"/>
        <end position="335"/>
    </location>
</feature>
<comment type="subcellular location">
    <subcellularLocation>
        <location evidence="1">Membrane</location>
        <topology evidence="1">Multi-pass membrane protein</topology>
    </subcellularLocation>
</comment>
<dbReference type="Gene3D" id="1.20.1250.20">
    <property type="entry name" value="MFS general substrate transporter like domains"/>
    <property type="match status" value="1"/>
</dbReference>
<organism evidence="7 8">
    <name type="scientific">Brucella gallinifaecis</name>
    <dbReference type="NCBI Taxonomy" id="215590"/>
    <lineage>
        <taxon>Bacteria</taxon>
        <taxon>Pseudomonadati</taxon>
        <taxon>Pseudomonadota</taxon>
        <taxon>Alphaproteobacteria</taxon>
        <taxon>Hyphomicrobiales</taxon>
        <taxon>Brucellaceae</taxon>
        <taxon>Brucella/Ochrobactrum group</taxon>
        <taxon>Brucella</taxon>
    </lineage>
</organism>
<dbReference type="InterPro" id="IPR020846">
    <property type="entry name" value="MFS_dom"/>
</dbReference>
<keyword evidence="4 5" id="KW-0472">Membrane</keyword>
<feature type="transmembrane region" description="Helical" evidence="5">
    <location>
        <begin position="377"/>
        <end position="399"/>
    </location>
</feature>
<feature type="transmembrane region" description="Helical" evidence="5">
    <location>
        <begin position="156"/>
        <end position="174"/>
    </location>
</feature>
<dbReference type="InterPro" id="IPR011701">
    <property type="entry name" value="MFS"/>
</dbReference>
<feature type="transmembrane region" description="Helical" evidence="5">
    <location>
        <begin position="454"/>
        <end position="477"/>
    </location>
</feature>
<feature type="transmembrane region" description="Helical" evidence="5">
    <location>
        <begin position="123"/>
        <end position="144"/>
    </location>
</feature>
<feature type="transmembrane region" description="Helical" evidence="5">
    <location>
        <begin position="35"/>
        <end position="55"/>
    </location>
</feature>
<feature type="transmembrane region" description="Helical" evidence="5">
    <location>
        <begin position="347"/>
        <end position="365"/>
    </location>
</feature>
<feature type="transmembrane region" description="Helical" evidence="5">
    <location>
        <begin position="219"/>
        <end position="237"/>
    </location>
</feature>
<dbReference type="Gene3D" id="1.20.1720.10">
    <property type="entry name" value="Multidrug resistance protein D"/>
    <property type="match status" value="1"/>
</dbReference>
<dbReference type="EMBL" id="VEWJ01000003">
    <property type="protein sequence ID" value="TPF76242.1"/>
    <property type="molecule type" value="Genomic_DNA"/>
</dbReference>
<feature type="transmembrane region" description="Helical" evidence="5">
    <location>
        <begin position="67"/>
        <end position="86"/>
    </location>
</feature>
<feature type="transmembrane region" description="Helical" evidence="5">
    <location>
        <begin position="243"/>
        <end position="263"/>
    </location>
</feature>